<feature type="transmembrane region" description="Helical" evidence="3">
    <location>
        <begin position="107"/>
        <end position="124"/>
    </location>
</feature>
<protein>
    <submittedName>
        <fullName evidence="5">DUF1294 domain-containing protein</fullName>
    </submittedName>
</protein>
<keyword evidence="3" id="KW-0812">Transmembrane</keyword>
<evidence type="ECO:0000259" key="4">
    <source>
        <dbReference type="PROSITE" id="PS51857"/>
    </source>
</evidence>
<name>A0ABX7WG65_9GAMM</name>
<keyword evidence="6" id="KW-1185">Reference proteome</keyword>
<gene>
    <name evidence="5" type="ORF">HNO53_12180</name>
</gene>
<dbReference type="Proteomes" id="UP000671845">
    <property type="component" value="Chromosome"/>
</dbReference>
<dbReference type="PANTHER" id="PTHR12962">
    <property type="entry name" value="CALCIUM-REGULATED HEAT STABLE PROTEIN CRHSP-24-RELATED"/>
    <property type="match status" value="1"/>
</dbReference>
<evidence type="ECO:0000256" key="2">
    <source>
        <dbReference type="RuleBase" id="RU000408"/>
    </source>
</evidence>
<dbReference type="CDD" id="cd04458">
    <property type="entry name" value="CSP_CDS"/>
    <property type="match status" value="1"/>
</dbReference>
<keyword evidence="1" id="KW-0597">Phosphoprotein</keyword>
<evidence type="ECO:0000313" key="6">
    <source>
        <dbReference type="Proteomes" id="UP000671845"/>
    </source>
</evidence>
<proteinExistence type="predicted"/>
<dbReference type="InterPro" id="IPR052069">
    <property type="entry name" value="Ca-reg_mRNA-binding_domain"/>
</dbReference>
<comment type="subcellular location">
    <subcellularLocation>
        <location evidence="2">Cytoplasm</location>
    </subcellularLocation>
</comment>
<dbReference type="InterPro" id="IPR012340">
    <property type="entry name" value="NA-bd_OB-fold"/>
</dbReference>
<dbReference type="PANTHER" id="PTHR12962:SF1">
    <property type="entry name" value="COLD SHOCK DOMAIN-CONTAINING PROTEIN CG9705"/>
    <property type="match status" value="1"/>
</dbReference>
<evidence type="ECO:0000313" key="5">
    <source>
        <dbReference type="EMBL" id="QTP59406.1"/>
    </source>
</evidence>
<dbReference type="Gene3D" id="2.40.50.140">
    <property type="entry name" value="Nucleic acid-binding proteins"/>
    <property type="match status" value="1"/>
</dbReference>
<dbReference type="SUPFAM" id="SSF50249">
    <property type="entry name" value="Nucleic acid-binding proteins"/>
    <property type="match status" value="1"/>
</dbReference>
<organism evidence="5 6">
    <name type="scientific">Halomonas sulfidivorans</name>
    <dbReference type="NCBI Taxonomy" id="2733488"/>
    <lineage>
        <taxon>Bacteria</taxon>
        <taxon>Pseudomonadati</taxon>
        <taxon>Pseudomonadota</taxon>
        <taxon>Gammaproteobacteria</taxon>
        <taxon>Oceanospirillales</taxon>
        <taxon>Halomonadaceae</taxon>
        <taxon>Halomonas</taxon>
    </lineage>
</organism>
<feature type="domain" description="CSD" evidence="4">
    <location>
        <begin position="2"/>
        <end position="67"/>
    </location>
</feature>
<feature type="transmembrane region" description="Helical" evidence="3">
    <location>
        <begin position="80"/>
        <end position="100"/>
    </location>
</feature>
<dbReference type="Pfam" id="PF00313">
    <property type="entry name" value="CSD"/>
    <property type="match status" value="1"/>
</dbReference>
<dbReference type="Pfam" id="PF06961">
    <property type="entry name" value="DUF1294"/>
    <property type="match status" value="1"/>
</dbReference>
<evidence type="ECO:0000256" key="1">
    <source>
        <dbReference type="ARBA" id="ARBA00022553"/>
    </source>
</evidence>
<dbReference type="InterPro" id="IPR002059">
    <property type="entry name" value="CSP_DNA-bd"/>
</dbReference>
<evidence type="ECO:0000256" key="3">
    <source>
        <dbReference type="SAM" id="Phobius"/>
    </source>
</evidence>
<dbReference type="SMART" id="SM00357">
    <property type="entry name" value="CSP"/>
    <property type="match status" value="1"/>
</dbReference>
<dbReference type="PROSITE" id="PS00352">
    <property type="entry name" value="CSD_1"/>
    <property type="match status" value="1"/>
</dbReference>
<dbReference type="InterPro" id="IPR010718">
    <property type="entry name" value="DUF1294"/>
</dbReference>
<keyword evidence="3" id="KW-0472">Membrane</keyword>
<accession>A0ABX7WG65</accession>
<dbReference type="EMBL" id="CP053383">
    <property type="protein sequence ID" value="QTP59406.1"/>
    <property type="molecule type" value="Genomic_DNA"/>
</dbReference>
<keyword evidence="3" id="KW-1133">Transmembrane helix</keyword>
<dbReference type="InterPro" id="IPR011129">
    <property type="entry name" value="CSD"/>
</dbReference>
<dbReference type="RefSeq" id="WP_242597409.1">
    <property type="nucleotide sequence ID" value="NZ_CP053383.1"/>
</dbReference>
<reference evidence="5 6" key="1">
    <citation type="journal article" date="2021" name="Front. Microbiol.">
        <title>Aerobic Denitrification and Heterotrophic Sulfur Oxidation in the Genus Halomonas Revealed by Six Novel Species Characterizations and Genome-Based Analysis.</title>
        <authorList>
            <person name="Wang L."/>
            <person name="Shao Z."/>
        </authorList>
    </citation>
    <scope>NUCLEOTIDE SEQUENCE [LARGE SCALE GENOMIC DNA]</scope>
    <source>
        <strain evidence="5 6">MCCC 1A13718</strain>
    </source>
</reference>
<dbReference type="InterPro" id="IPR019844">
    <property type="entry name" value="CSD_CS"/>
</dbReference>
<sequence length="203" mass="22029">MRQQGKLTQWNDAKGFGFITPATGGPRVFVHISAFPRGEGRPKVNEPITYHLTRDSQSRPRAQKVLFLSPNRSAPRSKGMAFACTVVAAFSTLLAALSALGHIPLKIVGAYMLLSAITFAMYGFDKAAAERGQWRTSEATLLFAGLIGGWPGALVAQRLFRHKTKKQPFQAIFWCGVVVNSAVLGWLLYTGEVGHVWAGLGIG</sequence>
<dbReference type="PROSITE" id="PS51857">
    <property type="entry name" value="CSD_2"/>
    <property type="match status" value="1"/>
</dbReference>
<feature type="transmembrane region" description="Helical" evidence="3">
    <location>
        <begin position="171"/>
        <end position="189"/>
    </location>
</feature>